<dbReference type="InterPro" id="IPR025724">
    <property type="entry name" value="GAG-pre-integrase_dom"/>
</dbReference>
<reference evidence="6 7" key="1">
    <citation type="submission" date="2013-09" db="EMBL/GenBank/DDBJ databases">
        <title>Corchorus capsularis genome sequencing.</title>
        <authorList>
            <person name="Alam M."/>
            <person name="Haque M.S."/>
            <person name="Islam M.S."/>
            <person name="Emdad E.M."/>
            <person name="Islam M.M."/>
            <person name="Ahmed B."/>
            <person name="Halim A."/>
            <person name="Hossen Q.M.M."/>
            <person name="Hossain M.Z."/>
            <person name="Ahmed R."/>
            <person name="Khan M.M."/>
            <person name="Islam R."/>
            <person name="Rashid M.M."/>
            <person name="Khan S.A."/>
            <person name="Rahman M.S."/>
            <person name="Alam M."/>
        </authorList>
    </citation>
    <scope>NUCLEOTIDE SEQUENCE [LARGE SCALE GENOMIC DNA]</scope>
    <source>
        <strain evidence="7">cv. CVL-1</strain>
        <tissue evidence="6">Whole seedling</tissue>
    </source>
</reference>
<evidence type="ECO:0000259" key="5">
    <source>
        <dbReference type="PROSITE" id="PS50994"/>
    </source>
</evidence>
<evidence type="ECO:0000313" key="7">
    <source>
        <dbReference type="Proteomes" id="UP000188268"/>
    </source>
</evidence>
<dbReference type="InterPro" id="IPR013103">
    <property type="entry name" value="RVT_2"/>
</dbReference>
<evidence type="ECO:0000259" key="4">
    <source>
        <dbReference type="PROSITE" id="PS50158"/>
    </source>
</evidence>
<dbReference type="InterPro" id="IPR039537">
    <property type="entry name" value="Retrotran_Ty1/copia-like"/>
</dbReference>
<dbReference type="InterPro" id="IPR036397">
    <property type="entry name" value="RNaseH_sf"/>
</dbReference>
<protein>
    <submittedName>
        <fullName evidence="6">Integrase, catalytic core</fullName>
    </submittedName>
</protein>
<dbReference type="SUPFAM" id="SSF56672">
    <property type="entry name" value="DNA/RNA polymerases"/>
    <property type="match status" value="1"/>
</dbReference>
<dbReference type="InterPro" id="IPR001584">
    <property type="entry name" value="Integrase_cat-core"/>
</dbReference>
<dbReference type="SUPFAM" id="SSF53098">
    <property type="entry name" value="Ribonuclease H-like"/>
    <property type="match status" value="1"/>
</dbReference>
<evidence type="ECO:0000313" key="6">
    <source>
        <dbReference type="EMBL" id="OMO54671.1"/>
    </source>
</evidence>
<gene>
    <name evidence="6" type="ORF">CCACVL1_27681</name>
</gene>
<keyword evidence="3" id="KW-0862">Zinc</keyword>
<organism evidence="6 7">
    <name type="scientific">Corchorus capsularis</name>
    <name type="common">Jute</name>
    <dbReference type="NCBI Taxonomy" id="210143"/>
    <lineage>
        <taxon>Eukaryota</taxon>
        <taxon>Viridiplantae</taxon>
        <taxon>Streptophyta</taxon>
        <taxon>Embryophyta</taxon>
        <taxon>Tracheophyta</taxon>
        <taxon>Spermatophyta</taxon>
        <taxon>Magnoliopsida</taxon>
        <taxon>eudicotyledons</taxon>
        <taxon>Gunneridae</taxon>
        <taxon>Pentapetalae</taxon>
        <taxon>rosids</taxon>
        <taxon>malvids</taxon>
        <taxon>Malvales</taxon>
        <taxon>Malvaceae</taxon>
        <taxon>Grewioideae</taxon>
        <taxon>Apeibeae</taxon>
        <taxon>Corchorus</taxon>
    </lineage>
</organism>
<dbReference type="PANTHER" id="PTHR42648">
    <property type="entry name" value="TRANSPOSASE, PUTATIVE-RELATED"/>
    <property type="match status" value="1"/>
</dbReference>
<dbReference type="GO" id="GO:0016787">
    <property type="term" value="F:hydrolase activity"/>
    <property type="evidence" value="ECO:0007669"/>
    <property type="project" value="UniProtKB-KW"/>
</dbReference>
<accession>A0A1R3G9E3</accession>
<feature type="domain" description="CCHC-type" evidence="4">
    <location>
        <begin position="12"/>
        <end position="27"/>
    </location>
</feature>
<dbReference type="InterPro" id="IPR043502">
    <property type="entry name" value="DNA/RNA_pol_sf"/>
</dbReference>
<dbReference type="InterPro" id="IPR001878">
    <property type="entry name" value="Znf_CCHC"/>
</dbReference>
<dbReference type="Gene3D" id="3.30.420.10">
    <property type="entry name" value="Ribonuclease H-like superfamily/Ribonuclease H"/>
    <property type="match status" value="1"/>
</dbReference>
<keyword evidence="7" id="KW-1185">Reference proteome</keyword>
<feature type="domain" description="Integrase catalytic" evidence="5">
    <location>
        <begin position="189"/>
        <end position="353"/>
    </location>
</feature>
<name>A0A1R3G9E3_COCAP</name>
<sequence>MNNPTFKRQNTCLVCGKPGHYAAQCRNRKMGNDRPARPRVNLVEADEPDDIIATVVSQANVVPNDVLHVPNIRANLISVSLLGKVGVKVSFESDKIVMTKNNVLVGKGYCNQGLFVLNIVNVIMNGNASSSAYMVDSMDLWHARLGHVSISYIKKMQSLGLISNLGKLFDKCLICAETKLTKKTCASVNRETELLGLIHTDLGDMKQCMFRGGKQYYVTFINDCSRFTKVYLLKHKDEAFDMFLKYKAEVENQLNKKIKRVRSDRGGEYVLLNDYCEKEDIIHEVTPPYSPESSGVAERKNRTLKEMMNAMLVSSNAHDNLWGEALLSACHVQNRIPYKKTGKTPYEIWKGCAPNLKYLKCGGCLAKVLLPDIKKRKVGSKTSDCLFIGYAEHSAAYRFLVLKSDAIECNTIVETKNAEFFEQIFPLRTDTISHAPFHRDDLTVVNDDLRRSKRQRKESSFVTRISSIRVLIALASIYKLVIHQMDVKTTFFNGDLEDCMMQPEGCIVPSQENNVCKLLKSLYGLKQAPKQWHEKFDKVLTCDGFTSVEVDRCVYIKSVGNDCVIISLYVDDMLIFGTCIDVVNETKRFLTSKFDMKDMGEANVILGVKIIRCDGGLMLTQEHYVERLLKRFGHFDVKPMSTPYDTTTHLKKN</sequence>
<dbReference type="SUPFAM" id="SSF57756">
    <property type="entry name" value="Retrovirus zinc finger-like domains"/>
    <property type="match status" value="1"/>
</dbReference>
<evidence type="ECO:0000256" key="1">
    <source>
        <dbReference type="ARBA" id="ARBA00022723"/>
    </source>
</evidence>
<dbReference type="EMBL" id="AWWV01014896">
    <property type="protein sequence ID" value="OMO54671.1"/>
    <property type="molecule type" value="Genomic_DNA"/>
</dbReference>
<dbReference type="Pfam" id="PF25597">
    <property type="entry name" value="SH3_retrovirus"/>
    <property type="match status" value="1"/>
</dbReference>
<dbReference type="GO" id="GO:0008270">
    <property type="term" value="F:zinc ion binding"/>
    <property type="evidence" value="ECO:0007669"/>
    <property type="project" value="UniProtKB-KW"/>
</dbReference>
<comment type="caution">
    <text evidence="6">The sequence shown here is derived from an EMBL/GenBank/DDBJ whole genome shotgun (WGS) entry which is preliminary data.</text>
</comment>
<dbReference type="STRING" id="210143.A0A1R3G9E3"/>
<dbReference type="PROSITE" id="PS50158">
    <property type="entry name" value="ZF_CCHC"/>
    <property type="match status" value="1"/>
</dbReference>
<dbReference type="Gramene" id="OMO54671">
    <property type="protein sequence ID" value="OMO54671"/>
    <property type="gene ID" value="CCACVL1_27681"/>
</dbReference>
<dbReference type="GO" id="GO:0003676">
    <property type="term" value="F:nucleic acid binding"/>
    <property type="evidence" value="ECO:0007669"/>
    <property type="project" value="InterPro"/>
</dbReference>
<keyword evidence="2" id="KW-0378">Hydrolase</keyword>
<proteinExistence type="predicted"/>
<dbReference type="OMA" id="DYCEKED"/>
<dbReference type="PANTHER" id="PTHR42648:SF20">
    <property type="entry name" value="RNA-DIRECTED DNA POLYMERASE"/>
    <property type="match status" value="1"/>
</dbReference>
<dbReference type="InterPro" id="IPR012337">
    <property type="entry name" value="RNaseH-like_sf"/>
</dbReference>
<dbReference type="InterPro" id="IPR036875">
    <property type="entry name" value="Znf_CCHC_sf"/>
</dbReference>
<dbReference type="OrthoDB" id="1002447at2759"/>
<keyword evidence="3" id="KW-0863">Zinc-finger</keyword>
<dbReference type="Proteomes" id="UP000188268">
    <property type="component" value="Unassembled WGS sequence"/>
</dbReference>
<dbReference type="GO" id="GO:0015074">
    <property type="term" value="P:DNA integration"/>
    <property type="evidence" value="ECO:0007669"/>
    <property type="project" value="InterPro"/>
</dbReference>
<dbReference type="Gene3D" id="4.10.60.10">
    <property type="entry name" value="Zinc finger, CCHC-type"/>
    <property type="match status" value="1"/>
</dbReference>
<keyword evidence="1" id="KW-0479">Metal-binding</keyword>
<evidence type="ECO:0000256" key="3">
    <source>
        <dbReference type="PROSITE-ProRule" id="PRU00047"/>
    </source>
</evidence>
<evidence type="ECO:0000256" key="2">
    <source>
        <dbReference type="ARBA" id="ARBA00022801"/>
    </source>
</evidence>
<dbReference type="SMART" id="SM00343">
    <property type="entry name" value="ZnF_C2HC"/>
    <property type="match status" value="1"/>
</dbReference>
<dbReference type="InterPro" id="IPR057670">
    <property type="entry name" value="SH3_retrovirus"/>
</dbReference>
<dbReference type="AlphaFoldDB" id="A0A1R3G9E3"/>
<dbReference type="PROSITE" id="PS50994">
    <property type="entry name" value="INTEGRASE"/>
    <property type="match status" value="1"/>
</dbReference>
<dbReference type="Pfam" id="PF07727">
    <property type="entry name" value="RVT_2"/>
    <property type="match status" value="1"/>
</dbReference>
<dbReference type="Pfam" id="PF13976">
    <property type="entry name" value="gag_pre-integrs"/>
    <property type="match status" value="1"/>
</dbReference>